<dbReference type="GO" id="GO:0000976">
    <property type="term" value="F:transcription cis-regulatory region binding"/>
    <property type="evidence" value="ECO:0007669"/>
    <property type="project" value="TreeGrafter"/>
</dbReference>
<evidence type="ECO:0000259" key="5">
    <source>
        <dbReference type="PROSITE" id="PS50977"/>
    </source>
</evidence>
<keyword evidence="7" id="KW-1185">Reference proteome</keyword>
<dbReference type="InterPro" id="IPR050109">
    <property type="entry name" value="HTH-type_TetR-like_transc_reg"/>
</dbReference>
<feature type="domain" description="HTH tetR-type" evidence="5">
    <location>
        <begin position="7"/>
        <end position="67"/>
    </location>
</feature>
<dbReference type="Pfam" id="PF00440">
    <property type="entry name" value="TetR_N"/>
    <property type="match status" value="1"/>
</dbReference>
<dbReference type="SUPFAM" id="SSF46689">
    <property type="entry name" value="Homeodomain-like"/>
    <property type="match status" value="1"/>
</dbReference>
<dbReference type="Gene3D" id="1.10.357.10">
    <property type="entry name" value="Tetracycline Repressor, domain 2"/>
    <property type="match status" value="1"/>
</dbReference>
<dbReference type="PROSITE" id="PS50977">
    <property type="entry name" value="HTH_TETR_2"/>
    <property type="match status" value="1"/>
</dbReference>
<keyword evidence="1" id="KW-0805">Transcription regulation</keyword>
<comment type="caution">
    <text evidence="6">The sequence shown here is derived from an EMBL/GenBank/DDBJ whole genome shotgun (WGS) entry which is preliminary data.</text>
</comment>
<dbReference type="PANTHER" id="PTHR30055:SF234">
    <property type="entry name" value="HTH-TYPE TRANSCRIPTIONAL REGULATOR BETI"/>
    <property type="match status" value="1"/>
</dbReference>
<name>A0A7M4DRY0_9MICO</name>
<evidence type="ECO:0000256" key="3">
    <source>
        <dbReference type="ARBA" id="ARBA00023163"/>
    </source>
</evidence>
<sequence>MPRPLIPDRRTKVLDAAQALVLAQGFDAMSIQAVATEVGIAKGAVYREFASKREILDVLLARSMDRMNAAARQRLGDAEPPSPSRAYAVAVEVLLDDELMTAAFLDDHGVLGSYVDGVTDDRYAERHRAVVAWIADLQQQGSLSTRVAPEPLALALSATTIGLLTAARHLGPLTRADLQGALEAVAVLVSSLEMAPPS</sequence>
<feature type="DNA-binding region" description="H-T-H motif" evidence="4">
    <location>
        <begin position="30"/>
        <end position="49"/>
    </location>
</feature>
<evidence type="ECO:0000256" key="4">
    <source>
        <dbReference type="PROSITE-ProRule" id="PRU00335"/>
    </source>
</evidence>
<keyword evidence="2 4" id="KW-0238">DNA-binding</keyword>
<proteinExistence type="predicted"/>
<dbReference type="InterPro" id="IPR036271">
    <property type="entry name" value="Tet_transcr_reg_TetR-rel_C_sf"/>
</dbReference>
<dbReference type="SUPFAM" id="SSF48498">
    <property type="entry name" value="Tetracyclin repressor-like, C-terminal domain"/>
    <property type="match status" value="1"/>
</dbReference>
<dbReference type="GO" id="GO:0003700">
    <property type="term" value="F:DNA-binding transcription factor activity"/>
    <property type="evidence" value="ECO:0007669"/>
    <property type="project" value="TreeGrafter"/>
</dbReference>
<dbReference type="InterPro" id="IPR009057">
    <property type="entry name" value="Homeodomain-like_sf"/>
</dbReference>
<organism evidence="6 7">
    <name type="scientific">Occultella aeris</name>
    <dbReference type="NCBI Taxonomy" id="2761496"/>
    <lineage>
        <taxon>Bacteria</taxon>
        <taxon>Bacillati</taxon>
        <taxon>Actinomycetota</taxon>
        <taxon>Actinomycetes</taxon>
        <taxon>Micrococcales</taxon>
        <taxon>Ruaniaceae</taxon>
        <taxon>Occultella</taxon>
    </lineage>
</organism>
<dbReference type="AlphaFoldDB" id="A0A7M4DRY0"/>
<dbReference type="RefSeq" id="WP_156743488.1">
    <property type="nucleotide sequence ID" value="NZ_CACRYJ010000068.1"/>
</dbReference>
<dbReference type="Proteomes" id="UP000419743">
    <property type="component" value="Unassembled WGS sequence"/>
</dbReference>
<reference evidence="6 7" key="1">
    <citation type="submission" date="2019-11" db="EMBL/GenBank/DDBJ databases">
        <authorList>
            <person name="Criscuolo A."/>
        </authorList>
    </citation>
    <scope>NUCLEOTIDE SEQUENCE [LARGE SCALE GENOMIC DNA]</scope>
    <source>
        <strain evidence="6">CIP111667</strain>
    </source>
</reference>
<protein>
    <submittedName>
        <fullName evidence="6">HTH-type transcriptional repressor KstR</fullName>
    </submittedName>
</protein>
<dbReference type="PANTHER" id="PTHR30055">
    <property type="entry name" value="HTH-TYPE TRANSCRIPTIONAL REGULATOR RUTR"/>
    <property type="match status" value="1"/>
</dbReference>
<gene>
    <name evidence="6" type="primary">kstR</name>
    <name evidence="6" type="ORF">HALOF300_04927</name>
</gene>
<dbReference type="PRINTS" id="PR00455">
    <property type="entry name" value="HTHTETR"/>
</dbReference>
<evidence type="ECO:0000313" key="6">
    <source>
        <dbReference type="EMBL" id="VZO40224.1"/>
    </source>
</evidence>
<evidence type="ECO:0000256" key="1">
    <source>
        <dbReference type="ARBA" id="ARBA00023015"/>
    </source>
</evidence>
<evidence type="ECO:0000313" key="7">
    <source>
        <dbReference type="Proteomes" id="UP000419743"/>
    </source>
</evidence>
<dbReference type="InterPro" id="IPR001647">
    <property type="entry name" value="HTH_TetR"/>
</dbReference>
<dbReference type="EMBL" id="CACRYJ010000068">
    <property type="protein sequence ID" value="VZO40224.1"/>
    <property type="molecule type" value="Genomic_DNA"/>
</dbReference>
<keyword evidence="3" id="KW-0804">Transcription</keyword>
<accession>A0A7M4DRY0</accession>
<evidence type="ECO:0000256" key="2">
    <source>
        <dbReference type="ARBA" id="ARBA00023125"/>
    </source>
</evidence>